<dbReference type="PANTHER" id="PTHR46268">
    <property type="entry name" value="STRESS RESPONSE PROTEIN NHAX"/>
    <property type="match status" value="1"/>
</dbReference>
<comment type="subcellular location">
    <subcellularLocation>
        <location evidence="1">Cytoplasm</location>
    </subcellularLocation>
</comment>
<evidence type="ECO:0000256" key="2">
    <source>
        <dbReference type="ARBA" id="ARBA00008791"/>
    </source>
</evidence>
<dbReference type="PANTHER" id="PTHR46268:SF23">
    <property type="entry name" value="UNIVERSAL STRESS PROTEIN A-RELATED"/>
    <property type="match status" value="1"/>
</dbReference>
<accession>A0A3B0ZBN2</accession>
<evidence type="ECO:0000256" key="1">
    <source>
        <dbReference type="ARBA" id="ARBA00004496"/>
    </source>
</evidence>
<sequence>MYQNILLAVDFSKAAASVAQRAVRLADVGAKLTLLHVVEYLPILDFSGDPVAMTPMVIDDDLLLDNARQSLQSFVDEHLSDVAVEQQVCLGLPKLDILRVVEEQEIDLLVIGSHGRHGFARLLGSTAAAVLNDCPCDVLAVRVKD</sequence>
<protein>
    <submittedName>
        <fullName evidence="6">Universal stress protein family COG0589</fullName>
    </submittedName>
</protein>
<dbReference type="PRINTS" id="PR01438">
    <property type="entry name" value="UNVRSLSTRESS"/>
</dbReference>
<proteinExistence type="inferred from homology"/>
<dbReference type="InterPro" id="IPR014729">
    <property type="entry name" value="Rossmann-like_a/b/a_fold"/>
</dbReference>
<dbReference type="EMBL" id="UOFP01000102">
    <property type="protein sequence ID" value="VAW85623.1"/>
    <property type="molecule type" value="Genomic_DNA"/>
</dbReference>
<gene>
    <name evidence="6" type="ORF">MNBD_GAMMA18-1621</name>
</gene>
<dbReference type="Gene3D" id="3.40.50.620">
    <property type="entry name" value="HUPs"/>
    <property type="match status" value="1"/>
</dbReference>
<dbReference type="AlphaFoldDB" id="A0A3B0ZBN2"/>
<organism evidence="6">
    <name type="scientific">hydrothermal vent metagenome</name>
    <dbReference type="NCBI Taxonomy" id="652676"/>
    <lineage>
        <taxon>unclassified sequences</taxon>
        <taxon>metagenomes</taxon>
        <taxon>ecological metagenomes</taxon>
    </lineage>
</organism>
<keyword evidence="4" id="KW-0963">Cytoplasm</keyword>
<name>A0A3B0ZBN2_9ZZZZ</name>
<evidence type="ECO:0000259" key="5">
    <source>
        <dbReference type="Pfam" id="PF00582"/>
    </source>
</evidence>
<feature type="domain" description="UspA" evidence="5">
    <location>
        <begin position="1"/>
        <end position="142"/>
    </location>
</feature>
<dbReference type="SUPFAM" id="SSF52402">
    <property type="entry name" value="Adenine nucleotide alpha hydrolases-like"/>
    <property type="match status" value="1"/>
</dbReference>
<dbReference type="InterPro" id="IPR006015">
    <property type="entry name" value="Universal_stress_UspA"/>
</dbReference>
<comment type="subunit">
    <text evidence="3">Homodimer.</text>
</comment>
<comment type="similarity">
    <text evidence="2">Belongs to the universal stress protein A family.</text>
</comment>
<dbReference type="GO" id="GO:0005737">
    <property type="term" value="C:cytoplasm"/>
    <property type="evidence" value="ECO:0007669"/>
    <property type="project" value="UniProtKB-SubCell"/>
</dbReference>
<reference evidence="6" key="1">
    <citation type="submission" date="2018-06" db="EMBL/GenBank/DDBJ databases">
        <authorList>
            <person name="Zhirakovskaya E."/>
        </authorList>
    </citation>
    <scope>NUCLEOTIDE SEQUENCE</scope>
</reference>
<dbReference type="PIRSF" id="PIRSF006276">
    <property type="entry name" value="UspA"/>
    <property type="match status" value="1"/>
</dbReference>
<evidence type="ECO:0000256" key="3">
    <source>
        <dbReference type="ARBA" id="ARBA00011738"/>
    </source>
</evidence>
<dbReference type="Pfam" id="PF00582">
    <property type="entry name" value="Usp"/>
    <property type="match status" value="1"/>
</dbReference>
<evidence type="ECO:0000313" key="6">
    <source>
        <dbReference type="EMBL" id="VAW85623.1"/>
    </source>
</evidence>
<dbReference type="InterPro" id="IPR006016">
    <property type="entry name" value="UspA"/>
</dbReference>
<evidence type="ECO:0000256" key="4">
    <source>
        <dbReference type="ARBA" id="ARBA00022490"/>
    </source>
</evidence>